<proteinExistence type="predicted"/>
<name>A0A250XQT2_9CHLO</name>
<organism evidence="2 3">
    <name type="scientific">Chlamydomonas eustigma</name>
    <dbReference type="NCBI Taxonomy" id="1157962"/>
    <lineage>
        <taxon>Eukaryota</taxon>
        <taxon>Viridiplantae</taxon>
        <taxon>Chlorophyta</taxon>
        <taxon>core chlorophytes</taxon>
        <taxon>Chlorophyceae</taxon>
        <taxon>CS clade</taxon>
        <taxon>Chlamydomonadales</taxon>
        <taxon>Chlamydomonadaceae</taxon>
        <taxon>Chlamydomonas</taxon>
    </lineage>
</organism>
<dbReference type="Proteomes" id="UP000232323">
    <property type="component" value="Unassembled WGS sequence"/>
</dbReference>
<gene>
    <name evidence="2" type="ORF">CEUSTIGMA_g12578.t1</name>
</gene>
<comment type="caution">
    <text evidence="2">The sequence shown here is derived from an EMBL/GenBank/DDBJ whole genome shotgun (WGS) entry which is preliminary data.</text>
</comment>
<keyword evidence="3" id="KW-1185">Reference proteome</keyword>
<evidence type="ECO:0000256" key="1">
    <source>
        <dbReference type="SAM" id="MobiDB-lite"/>
    </source>
</evidence>
<reference evidence="2 3" key="1">
    <citation type="submission" date="2017-08" db="EMBL/GenBank/DDBJ databases">
        <title>Acidophilic green algal genome provides insights into adaptation to an acidic environment.</title>
        <authorList>
            <person name="Hirooka S."/>
            <person name="Hirose Y."/>
            <person name="Kanesaki Y."/>
            <person name="Higuchi S."/>
            <person name="Fujiwara T."/>
            <person name="Onuma R."/>
            <person name="Era A."/>
            <person name="Ohbayashi R."/>
            <person name="Uzuka A."/>
            <person name="Nozaki H."/>
            <person name="Yoshikawa H."/>
            <person name="Miyagishima S.Y."/>
        </authorList>
    </citation>
    <scope>NUCLEOTIDE SEQUENCE [LARGE SCALE GENOMIC DNA]</scope>
    <source>
        <strain evidence="2 3">NIES-2499</strain>
    </source>
</reference>
<dbReference type="AlphaFoldDB" id="A0A250XQT2"/>
<protein>
    <submittedName>
        <fullName evidence="2">Uncharacterized protein</fullName>
    </submittedName>
</protein>
<evidence type="ECO:0000313" key="2">
    <source>
        <dbReference type="EMBL" id="GAX85160.1"/>
    </source>
</evidence>
<feature type="compositionally biased region" description="Low complexity" evidence="1">
    <location>
        <begin position="1"/>
        <end position="20"/>
    </location>
</feature>
<feature type="region of interest" description="Disordered" evidence="1">
    <location>
        <begin position="1"/>
        <end position="55"/>
    </location>
</feature>
<evidence type="ECO:0000313" key="3">
    <source>
        <dbReference type="Proteomes" id="UP000232323"/>
    </source>
</evidence>
<dbReference type="EMBL" id="BEGY01000153">
    <property type="protein sequence ID" value="GAX85160.1"/>
    <property type="molecule type" value="Genomic_DNA"/>
</dbReference>
<sequence>MRTDDQTAGSSSSAATAGDQPWSRAAGASRNDGSGAGEVHHRRPDGGVAADDSPDYCDDVDDESCWWVQWDFEGYSSSRLSVLSGNHYRLSQPTFADEEEEAEKLKGLSVQELREEVMKRQAAVLQPTRGYDPILKSAGSKSTGDDIFMRQRKLRVARFVLSLRLTAEDRGT</sequence>
<accession>A0A250XQT2</accession>